<dbReference type="InterPro" id="IPR036188">
    <property type="entry name" value="FAD/NAD-bd_sf"/>
</dbReference>
<dbReference type="STRING" id="40998.A0A2P7Z6E5"/>
<protein>
    <submittedName>
        <fullName evidence="6">Cellobiose dehydrogenase</fullName>
    </submittedName>
</protein>
<comment type="similarity">
    <text evidence="1 2">Belongs to the GMC oxidoreductase family.</text>
</comment>
<feature type="chain" id="PRO_5015172240" evidence="4">
    <location>
        <begin position="17"/>
        <end position="783"/>
    </location>
</feature>
<dbReference type="EMBL" id="NHZQ01000305">
    <property type="protein sequence ID" value="PSK43769.1"/>
    <property type="molecule type" value="Genomic_DNA"/>
</dbReference>
<evidence type="ECO:0000256" key="3">
    <source>
        <dbReference type="SAM" id="MobiDB-lite"/>
    </source>
</evidence>
<keyword evidence="2" id="KW-0285">Flavoprotein</keyword>
<dbReference type="GO" id="GO:0050660">
    <property type="term" value="F:flavin adenine dinucleotide binding"/>
    <property type="evidence" value="ECO:0007669"/>
    <property type="project" value="InterPro"/>
</dbReference>
<dbReference type="Proteomes" id="UP000243723">
    <property type="component" value="Unassembled WGS sequence"/>
</dbReference>
<evidence type="ECO:0000256" key="2">
    <source>
        <dbReference type="RuleBase" id="RU003968"/>
    </source>
</evidence>
<accession>A0A2P7Z6E5</accession>
<name>A0A2P7Z6E5_9PEZI</name>
<sequence>MKPTLLASLLAASVTAQQASYTDSKTGIKFWEQDLSPQAGPNGFKFGIALPATTQTQYQDEYIGHIVLGLSNGAGWGGLAHGGSMTNNLLLTVWPNAGKVITSLRFASGYDQPAIYNGNATVIPISQSVNSTHAEIIYRCLRCWTWSQASGASGSSIPPTTADGVQPIGWAAHTELPATPADPNSLVEQHPYFGIAVQPAASGRNTAYTKWIASATAAPPGTTAAPTTTAAPSPTSCSPKQAAPTDVYDYIIAGAGAGGIPIAAKLSEAGKKVLLVEKGPPSAGRWGGTLGPSWLSGTGLTRFDVPGLCNQIWHDSAGIACTDAPSMAGCVLGGGTAINAGLWWKATPADFDQFPPGWRSQEVNQAITRVFQKIPGTYLPSKDGKSYLRQGFNSIATALSAAGWSQVDANAFPASKSRTFTQTPYMFSGGERSGPMATYLLEASKRSNFKLIMNTSVKRVVRTGAQATGVELEATNANGLCGTVKLATNGKVILSAGVFGTTKILFRSGIGPTDQLNIVKSSTDGATMIASNQWLNLPVGQNLVDHTNTDLVIRSQDSVFYDFYGAWDAPIAADKTAYLNSRSGILAQSAPNIGPIFFDVVTPSDGIARQMQWTARVEGAAGFPDNTSMVLSQYLGRGKTSRGKMTINKDLTLAIPSLPFVNTQGDIDAIVQGIKNILAALAKNTRITVLAPAAGQTVEDFVKAQPNTIGARTANHWMGTAKMGTDSGLTGGTSVVDTSTKVYGTNNIFVVDASIFPGMVSTNPSALIVAAAERAWEYISGIN</sequence>
<feature type="signal peptide" evidence="4">
    <location>
        <begin position="1"/>
        <end position="16"/>
    </location>
</feature>
<dbReference type="Gene3D" id="2.60.40.1210">
    <property type="entry name" value="Cellobiose dehydrogenase, cytochrome domain"/>
    <property type="match status" value="1"/>
</dbReference>
<keyword evidence="2" id="KW-0274">FAD</keyword>
<dbReference type="SUPFAM" id="SSF54373">
    <property type="entry name" value="FAD-linked reductases, C-terminal domain"/>
    <property type="match status" value="1"/>
</dbReference>
<dbReference type="PANTHER" id="PTHR47190:SF2">
    <property type="entry name" value="CELLOBIOSE DEHYDROGENASE (AFU_ORTHOLOGUE AFUA_2G17620)"/>
    <property type="match status" value="1"/>
</dbReference>
<dbReference type="Gene3D" id="3.50.50.60">
    <property type="entry name" value="FAD/NAD(P)-binding domain"/>
    <property type="match status" value="1"/>
</dbReference>
<dbReference type="CDD" id="cd09630">
    <property type="entry name" value="CDH_like_cytochrome"/>
    <property type="match status" value="1"/>
</dbReference>
<dbReference type="InterPro" id="IPR053208">
    <property type="entry name" value="GMC_Oxidoreductase_CD"/>
</dbReference>
<dbReference type="PROSITE" id="PS00623">
    <property type="entry name" value="GMC_OXRED_1"/>
    <property type="match status" value="1"/>
</dbReference>
<evidence type="ECO:0000313" key="6">
    <source>
        <dbReference type="EMBL" id="PSK43769.1"/>
    </source>
</evidence>
<dbReference type="AlphaFoldDB" id="A0A2P7Z6E5"/>
<evidence type="ECO:0000313" key="7">
    <source>
        <dbReference type="Proteomes" id="UP000243723"/>
    </source>
</evidence>
<dbReference type="Pfam" id="PF00732">
    <property type="entry name" value="GMC_oxred_N"/>
    <property type="match status" value="1"/>
</dbReference>
<evidence type="ECO:0000259" key="5">
    <source>
        <dbReference type="PROSITE" id="PS00623"/>
    </source>
</evidence>
<dbReference type="GO" id="GO:0016614">
    <property type="term" value="F:oxidoreductase activity, acting on CH-OH group of donors"/>
    <property type="evidence" value="ECO:0007669"/>
    <property type="project" value="InterPro"/>
</dbReference>
<dbReference type="PANTHER" id="PTHR47190">
    <property type="entry name" value="DEHYDROGENASE, PUTATIVE-RELATED"/>
    <property type="match status" value="1"/>
</dbReference>
<evidence type="ECO:0000256" key="1">
    <source>
        <dbReference type="ARBA" id="ARBA00010790"/>
    </source>
</evidence>
<feature type="domain" description="Glucose-methanol-choline oxidoreductase N-terminal" evidence="5">
    <location>
        <begin position="329"/>
        <end position="352"/>
    </location>
</feature>
<dbReference type="Gene3D" id="3.30.410.10">
    <property type="entry name" value="Cholesterol Oxidase, domain 2"/>
    <property type="match status" value="1"/>
</dbReference>
<comment type="caution">
    <text evidence="6">The sequence shown here is derived from an EMBL/GenBank/DDBJ whole genome shotgun (WGS) entry which is preliminary data.</text>
</comment>
<dbReference type="Pfam" id="PF05199">
    <property type="entry name" value="GMC_oxred_C"/>
    <property type="match status" value="1"/>
</dbReference>
<gene>
    <name evidence="6" type="ORF">B9Z65_7283</name>
</gene>
<dbReference type="InterPro" id="IPR000172">
    <property type="entry name" value="GMC_OxRdtase_N"/>
</dbReference>
<evidence type="ECO:0000256" key="4">
    <source>
        <dbReference type="SAM" id="SignalP"/>
    </source>
</evidence>
<keyword evidence="7" id="KW-1185">Reference proteome</keyword>
<dbReference type="SUPFAM" id="SSF49344">
    <property type="entry name" value="CBD9-like"/>
    <property type="match status" value="1"/>
</dbReference>
<dbReference type="InterPro" id="IPR007867">
    <property type="entry name" value="GMC_OxRtase_C"/>
</dbReference>
<dbReference type="InterPro" id="IPR015920">
    <property type="entry name" value="Cellobiose_DH-like_cyt"/>
</dbReference>
<dbReference type="OrthoDB" id="413885at2759"/>
<proteinExistence type="inferred from homology"/>
<reference evidence="6 7" key="1">
    <citation type="submission" date="2017-05" db="EMBL/GenBank/DDBJ databases">
        <title>Draft genome sequence of Elsinoe australis.</title>
        <authorList>
            <person name="Cheng Q."/>
        </authorList>
    </citation>
    <scope>NUCLEOTIDE SEQUENCE [LARGE SCALE GENOMIC DNA]</scope>
    <source>
        <strain evidence="6 7">NL1</strain>
    </source>
</reference>
<feature type="region of interest" description="Disordered" evidence="3">
    <location>
        <begin position="219"/>
        <end position="238"/>
    </location>
</feature>
<organism evidence="6 7">
    <name type="scientific">Elsinoe australis</name>
    <dbReference type="NCBI Taxonomy" id="40998"/>
    <lineage>
        <taxon>Eukaryota</taxon>
        <taxon>Fungi</taxon>
        <taxon>Dikarya</taxon>
        <taxon>Ascomycota</taxon>
        <taxon>Pezizomycotina</taxon>
        <taxon>Dothideomycetes</taxon>
        <taxon>Dothideomycetidae</taxon>
        <taxon>Myriangiales</taxon>
        <taxon>Elsinoaceae</taxon>
        <taxon>Elsinoe</taxon>
    </lineage>
</organism>
<dbReference type="Pfam" id="PF16010">
    <property type="entry name" value="CDH-cyt"/>
    <property type="match status" value="1"/>
</dbReference>
<keyword evidence="4" id="KW-0732">Signal</keyword>
<dbReference type="SUPFAM" id="SSF51905">
    <property type="entry name" value="FAD/NAD(P)-binding domain"/>
    <property type="match status" value="1"/>
</dbReference>